<dbReference type="AlphaFoldDB" id="A0AAV4G633"/>
<evidence type="ECO:0000313" key="2">
    <source>
        <dbReference type="EMBL" id="GFR80455.1"/>
    </source>
</evidence>
<gene>
    <name evidence="2" type="ORF">ElyMa_004046800</name>
</gene>
<evidence type="ECO:0000256" key="1">
    <source>
        <dbReference type="SAM" id="MobiDB-lite"/>
    </source>
</evidence>
<keyword evidence="3" id="KW-1185">Reference proteome</keyword>
<sequence length="132" mass="14456">MMMVLIMMMKKKKKKSVPAESLLAFTTSPKFVHGSTPSCWDYALNANIIIIIISTITNSNSSSKRSRCPPSVLGVATSGLSDFSFAQHSMVSSVCILSRLSIAASLSNLINLEPENRSNNDNNKRKDNTMNK</sequence>
<accession>A0AAV4G633</accession>
<feature type="compositionally biased region" description="Basic and acidic residues" evidence="1">
    <location>
        <begin position="114"/>
        <end position="132"/>
    </location>
</feature>
<comment type="caution">
    <text evidence="2">The sequence shown here is derived from an EMBL/GenBank/DDBJ whole genome shotgun (WGS) entry which is preliminary data.</text>
</comment>
<dbReference type="EMBL" id="BMAT01008214">
    <property type="protein sequence ID" value="GFR80455.1"/>
    <property type="molecule type" value="Genomic_DNA"/>
</dbReference>
<reference evidence="2 3" key="1">
    <citation type="journal article" date="2021" name="Elife">
        <title>Chloroplast acquisition without the gene transfer in kleptoplastic sea slugs, Plakobranchus ocellatus.</title>
        <authorList>
            <person name="Maeda T."/>
            <person name="Takahashi S."/>
            <person name="Yoshida T."/>
            <person name="Shimamura S."/>
            <person name="Takaki Y."/>
            <person name="Nagai Y."/>
            <person name="Toyoda A."/>
            <person name="Suzuki Y."/>
            <person name="Arimoto A."/>
            <person name="Ishii H."/>
            <person name="Satoh N."/>
            <person name="Nishiyama T."/>
            <person name="Hasebe M."/>
            <person name="Maruyama T."/>
            <person name="Minagawa J."/>
            <person name="Obokata J."/>
            <person name="Shigenobu S."/>
        </authorList>
    </citation>
    <scope>NUCLEOTIDE SEQUENCE [LARGE SCALE GENOMIC DNA]</scope>
</reference>
<proteinExistence type="predicted"/>
<feature type="region of interest" description="Disordered" evidence="1">
    <location>
        <begin position="113"/>
        <end position="132"/>
    </location>
</feature>
<name>A0AAV4G633_9GAST</name>
<dbReference type="Proteomes" id="UP000762676">
    <property type="component" value="Unassembled WGS sequence"/>
</dbReference>
<evidence type="ECO:0000313" key="3">
    <source>
        <dbReference type="Proteomes" id="UP000762676"/>
    </source>
</evidence>
<organism evidence="2 3">
    <name type="scientific">Elysia marginata</name>
    <dbReference type="NCBI Taxonomy" id="1093978"/>
    <lineage>
        <taxon>Eukaryota</taxon>
        <taxon>Metazoa</taxon>
        <taxon>Spiralia</taxon>
        <taxon>Lophotrochozoa</taxon>
        <taxon>Mollusca</taxon>
        <taxon>Gastropoda</taxon>
        <taxon>Heterobranchia</taxon>
        <taxon>Euthyneura</taxon>
        <taxon>Panpulmonata</taxon>
        <taxon>Sacoglossa</taxon>
        <taxon>Placobranchoidea</taxon>
        <taxon>Plakobranchidae</taxon>
        <taxon>Elysia</taxon>
    </lineage>
</organism>
<protein>
    <submittedName>
        <fullName evidence="2">Uncharacterized protein</fullName>
    </submittedName>
</protein>